<dbReference type="InterPro" id="IPR037883">
    <property type="entry name" value="Knr4/Smi1-like_sf"/>
</dbReference>
<feature type="domain" description="Knr4/Smi1-like" evidence="1">
    <location>
        <begin position="37"/>
        <end position="171"/>
    </location>
</feature>
<dbReference type="Proteomes" id="UP001500141">
    <property type="component" value="Unassembled WGS sequence"/>
</dbReference>
<comment type="caution">
    <text evidence="2">The sequence shown here is derived from an EMBL/GenBank/DDBJ whole genome shotgun (WGS) entry which is preliminary data.</text>
</comment>
<organism evidence="2 3">
    <name type="scientific">Flavobacterium hankyongi</name>
    <dbReference type="NCBI Taxonomy" id="1176532"/>
    <lineage>
        <taxon>Bacteria</taxon>
        <taxon>Pseudomonadati</taxon>
        <taxon>Bacteroidota</taxon>
        <taxon>Flavobacteriia</taxon>
        <taxon>Flavobacteriales</taxon>
        <taxon>Flavobacteriaceae</taxon>
        <taxon>Flavobacterium</taxon>
    </lineage>
</organism>
<dbReference type="InterPro" id="IPR018958">
    <property type="entry name" value="Knr4/Smi1-like_dom"/>
</dbReference>
<dbReference type="SUPFAM" id="SSF160631">
    <property type="entry name" value="SMI1/KNR4-like"/>
    <property type="match status" value="1"/>
</dbReference>
<evidence type="ECO:0000313" key="3">
    <source>
        <dbReference type="Proteomes" id="UP001500141"/>
    </source>
</evidence>
<dbReference type="Pfam" id="PF09346">
    <property type="entry name" value="SMI1_KNR4"/>
    <property type="match status" value="1"/>
</dbReference>
<proteinExistence type="predicted"/>
<evidence type="ECO:0000313" key="2">
    <source>
        <dbReference type="EMBL" id="GAA4773816.1"/>
    </source>
</evidence>
<sequence>MTIKEIKFKIENKFKKIKVRNNVYGFQIQPKTRFLKGISRIEIEKLEQLFGFDFPWDYREMLLTIGGFDTLKISIDPKGEKETKFDDFFYQYPRDIDKSKWVLEDIDKFKTYAEDALIEAGFDVSKIVGYVPIYHHRALVVFENKYLSPVISVWGADIIVYGNNLKEYLKNEFLRF</sequence>
<gene>
    <name evidence="2" type="ORF">GCM10023230_25640</name>
</gene>
<dbReference type="SMART" id="SM00860">
    <property type="entry name" value="SMI1_KNR4"/>
    <property type="match status" value="1"/>
</dbReference>
<name>A0ABP9A5K5_9FLAO</name>
<dbReference type="EMBL" id="BAABIP010000020">
    <property type="protein sequence ID" value="GAA4773816.1"/>
    <property type="molecule type" value="Genomic_DNA"/>
</dbReference>
<reference evidence="3" key="1">
    <citation type="journal article" date="2019" name="Int. J. Syst. Evol. Microbiol.">
        <title>The Global Catalogue of Microorganisms (GCM) 10K type strain sequencing project: providing services to taxonomists for standard genome sequencing and annotation.</title>
        <authorList>
            <consortium name="The Broad Institute Genomics Platform"/>
            <consortium name="The Broad Institute Genome Sequencing Center for Infectious Disease"/>
            <person name="Wu L."/>
            <person name="Ma J."/>
        </authorList>
    </citation>
    <scope>NUCLEOTIDE SEQUENCE [LARGE SCALE GENOMIC DNA]</scope>
    <source>
        <strain evidence="3">JCM 18198</strain>
    </source>
</reference>
<dbReference type="Gene3D" id="3.40.1580.10">
    <property type="entry name" value="SMI1/KNR4-like"/>
    <property type="match status" value="1"/>
</dbReference>
<keyword evidence="3" id="KW-1185">Reference proteome</keyword>
<protein>
    <recommendedName>
        <fullName evidence="1">Knr4/Smi1-like domain-containing protein</fullName>
    </recommendedName>
</protein>
<accession>A0ABP9A5K5</accession>
<evidence type="ECO:0000259" key="1">
    <source>
        <dbReference type="SMART" id="SM00860"/>
    </source>
</evidence>